<dbReference type="AlphaFoldDB" id="A0A0U5L296"/>
<accession>A0A0U5L296</accession>
<gene>
    <name evidence="1" type="ORF">EM595_2627</name>
</gene>
<keyword evidence="2" id="KW-1185">Reference proteome</keyword>
<dbReference type="KEGG" id="ege:EM595_2627"/>
<reference evidence="2" key="1">
    <citation type="submission" date="2015-11" db="EMBL/GenBank/DDBJ databases">
        <authorList>
            <person name="Blom J."/>
        </authorList>
    </citation>
    <scope>NUCLEOTIDE SEQUENCE [LARGE SCALE GENOMIC DNA]</scope>
</reference>
<organism evidence="1 2">
    <name type="scientific">Duffyella gerundensis</name>
    <dbReference type="NCBI Taxonomy" id="1619313"/>
    <lineage>
        <taxon>Bacteria</taxon>
        <taxon>Pseudomonadati</taxon>
        <taxon>Pseudomonadota</taxon>
        <taxon>Gammaproteobacteria</taxon>
        <taxon>Enterobacterales</taxon>
        <taxon>Erwiniaceae</taxon>
        <taxon>Duffyella</taxon>
    </lineage>
</organism>
<sequence>MASALKRQFVHSPNNLIEQSVAAEDAFCGINHLSVQHVRSFCREFQAGLWIRAD</sequence>
<name>A0A0U5L296_9GAMM</name>
<evidence type="ECO:0000313" key="2">
    <source>
        <dbReference type="Proteomes" id="UP000059419"/>
    </source>
</evidence>
<evidence type="ECO:0000313" key="1">
    <source>
        <dbReference type="EMBL" id="CUU24858.1"/>
    </source>
</evidence>
<dbReference type="EMBL" id="LN907827">
    <property type="protein sequence ID" value="CUU24858.1"/>
    <property type="molecule type" value="Genomic_DNA"/>
</dbReference>
<dbReference type="STRING" id="1619313.EM595_2627"/>
<dbReference type="PATRIC" id="fig|1619313.3.peg.2732"/>
<dbReference type="Proteomes" id="UP000059419">
    <property type="component" value="Chromosome 1"/>
</dbReference>
<protein>
    <submittedName>
        <fullName evidence="1">Uncharacterized protein</fullName>
    </submittedName>
</protein>
<proteinExistence type="predicted"/>